<dbReference type="EMBL" id="CASHSV030000001">
    <property type="protein sequence ID" value="CAJ2633131.1"/>
    <property type="molecule type" value="Genomic_DNA"/>
</dbReference>
<evidence type="ECO:0000313" key="1">
    <source>
        <dbReference type="EMBL" id="CAJ2633131.1"/>
    </source>
</evidence>
<reference evidence="1" key="1">
    <citation type="submission" date="2023-10" db="EMBL/GenBank/DDBJ databases">
        <authorList>
            <person name="Rodriguez Cubillos JULIANA M."/>
            <person name="De Vega J."/>
        </authorList>
    </citation>
    <scope>NUCLEOTIDE SEQUENCE</scope>
</reference>
<dbReference type="Proteomes" id="UP001177021">
    <property type="component" value="Unassembled WGS sequence"/>
</dbReference>
<comment type="caution">
    <text evidence="1">The sequence shown here is derived from an EMBL/GenBank/DDBJ whole genome shotgun (WGS) entry which is preliminary data.</text>
</comment>
<organism evidence="1 2">
    <name type="scientific">Trifolium pratense</name>
    <name type="common">Red clover</name>
    <dbReference type="NCBI Taxonomy" id="57577"/>
    <lineage>
        <taxon>Eukaryota</taxon>
        <taxon>Viridiplantae</taxon>
        <taxon>Streptophyta</taxon>
        <taxon>Embryophyta</taxon>
        <taxon>Tracheophyta</taxon>
        <taxon>Spermatophyta</taxon>
        <taxon>Magnoliopsida</taxon>
        <taxon>eudicotyledons</taxon>
        <taxon>Gunneridae</taxon>
        <taxon>Pentapetalae</taxon>
        <taxon>rosids</taxon>
        <taxon>fabids</taxon>
        <taxon>Fabales</taxon>
        <taxon>Fabaceae</taxon>
        <taxon>Papilionoideae</taxon>
        <taxon>50 kb inversion clade</taxon>
        <taxon>NPAAA clade</taxon>
        <taxon>Hologalegina</taxon>
        <taxon>IRL clade</taxon>
        <taxon>Trifolieae</taxon>
        <taxon>Trifolium</taxon>
    </lineage>
</organism>
<gene>
    <name evidence="1" type="ORF">MILVUS5_LOCUS4279</name>
</gene>
<keyword evidence="2" id="KW-1185">Reference proteome</keyword>
<evidence type="ECO:0000313" key="2">
    <source>
        <dbReference type="Proteomes" id="UP001177021"/>
    </source>
</evidence>
<proteinExistence type="predicted"/>
<name>A0ACB0IM17_TRIPR</name>
<accession>A0ACB0IM17</accession>
<protein>
    <submittedName>
        <fullName evidence="1">Uncharacterized protein</fullName>
    </submittedName>
</protein>
<sequence>MSLSTSNNPALRTYLRRSSLASSSSPKSVTGCLRNRRRRMTSCLGRTRLSMFSSSGREALDEAAADVVEEEAVVDERLKTLLPPVSSARDWRFLRSSCLRRSI</sequence>